<dbReference type="EMBL" id="BAABGX010000002">
    <property type="protein sequence ID" value="GAA4303520.1"/>
    <property type="molecule type" value="Genomic_DNA"/>
</dbReference>
<protein>
    <recommendedName>
        <fullName evidence="3">Secreted protein</fullName>
    </recommendedName>
</protein>
<keyword evidence="2" id="KW-1185">Reference proteome</keyword>
<gene>
    <name evidence="1" type="ORF">GCM10023183_16240</name>
</gene>
<comment type="caution">
    <text evidence="1">The sequence shown here is derived from an EMBL/GenBank/DDBJ whole genome shotgun (WGS) entry which is preliminary data.</text>
</comment>
<evidence type="ECO:0000313" key="1">
    <source>
        <dbReference type="EMBL" id="GAA4303520.1"/>
    </source>
</evidence>
<dbReference type="Proteomes" id="UP001501844">
    <property type="component" value="Unassembled WGS sequence"/>
</dbReference>
<organism evidence="1 2">
    <name type="scientific">Nibribacter koreensis</name>
    <dbReference type="NCBI Taxonomy" id="1084519"/>
    <lineage>
        <taxon>Bacteria</taxon>
        <taxon>Pseudomonadati</taxon>
        <taxon>Bacteroidota</taxon>
        <taxon>Cytophagia</taxon>
        <taxon>Cytophagales</taxon>
        <taxon>Hymenobacteraceae</taxon>
        <taxon>Nibribacter</taxon>
    </lineage>
</organism>
<evidence type="ECO:0008006" key="3">
    <source>
        <dbReference type="Google" id="ProtNLM"/>
    </source>
</evidence>
<accession>A0ABP8FGV7</accession>
<proteinExistence type="predicted"/>
<sequence>MSTGAVAVAVATADVVNGAVLVTVLEATGLATLASKGSGAGVDTGALVTGASTCATVITFSEEADLV</sequence>
<reference evidence="2" key="1">
    <citation type="journal article" date="2019" name="Int. J. Syst. Evol. Microbiol.">
        <title>The Global Catalogue of Microorganisms (GCM) 10K type strain sequencing project: providing services to taxonomists for standard genome sequencing and annotation.</title>
        <authorList>
            <consortium name="The Broad Institute Genomics Platform"/>
            <consortium name="The Broad Institute Genome Sequencing Center for Infectious Disease"/>
            <person name="Wu L."/>
            <person name="Ma J."/>
        </authorList>
    </citation>
    <scope>NUCLEOTIDE SEQUENCE [LARGE SCALE GENOMIC DNA]</scope>
    <source>
        <strain evidence="2">JCM 17917</strain>
    </source>
</reference>
<name>A0ABP8FGV7_9BACT</name>
<evidence type="ECO:0000313" key="2">
    <source>
        <dbReference type="Proteomes" id="UP001501844"/>
    </source>
</evidence>